<dbReference type="InterPro" id="IPR012337">
    <property type="entry name" value="RNaseH-like_sf"/>
</dbReference>
<proteinExistence type="predicted"/>
<sequence>MKQQSLNNTTLKERTHVTQRYVVKWVYQVGIPFNVIDNDYFLQMVEAIGLFGPGFKPPSHYILREPLLKEEIETTKEAFRKQEQSWKDDECLIMTDVWTNREMRNIMNLCVNCKEDITFISSKDSSFEVQKGENNYKYVLSVIKEVGPGNIIQVVTDNASNNMASTKM</sequence>
<accession>A0AAD9XC91</accession>
<dbReference type="Proteomes" id="UP001280121">
    <property type="component" value="Unassembled WGS sequence"/>
</dbReference>
<dbReference type="AlphaFoldDB" id="A0AAD9XC91"/>
<dbReference type="Pfam" id="PF04937">
    <property type="entry name" value="DUF659"/>
    <property type="match status" value="1"/>
</dbReference>
<evidence type="ECO:0000313" key="2">
    <source>
        <dbReference type="EMBL" id="KAK2656318.1"/>
    </source>
</evidence>
<dbReference type="EMBL" id="JANJYI010000003">
    <property type="protein sequence ID" value="KAK2656318.1"/>
    <property type="molecule type" value="Genomic_DNA"/>
</dbReference>
<feature type="domain" description="DUF659" evidence="1">
    <location>
        <begin position="58"/>
        <end position="167"/>
    </location>
</feature>
<dbReference type="InterPro" id="IPR007021">
    <property type="entry name" value="DUF659"/>
</dbReference>
<dbReference type="PANTHER" id="PTHR32166:SF74">
    <property type="entry name" value="OS05G0256350 PROTEIN"/>
    <property type="match status" value="1"/>
</dbReference>
<protein>
    <recommendedName>
        <fullName evidence="1">DUF659 domain-containing protein</fullName>
    </recommendedName>
</protein>
<gene>
    <name evidence="2" type="ORF">Ddye_009370</name>
</gene>
<organism evidence="2 3">
    <name type="scientific">Dipteronia dyeriana</name>
    <dbReference type="NCBI Taxonomy" id="168575"/>
    <lineage>
        <taxon>Eukaryota</taxon>
        <taxon>Viridiplantae</taxon>
        <taxon>Streptophyta</taxon>
        <taxon>Embryophyta</taxon>
        <taxon>Tracheophyta</taxon>
        <taxon>Spermatophyta</taxon>
        <taxon>Magnoliopsida</taxon>
        <taxon>eudicotyledons</taxon>
        <taxon>Gunneridae</taxon>
        <taxon>Pentapetalae</taxon>
        <taxon>rosids</taxon>
        <taxon>malvids</taxon>
        <taxon>Sapindales</taxon>
        <taxon>Sapindaceae</taxon>
        <taxon>Hippocastanoideae</taxon>
        <taxon>Acereae</taxon>
        <taxon>Dipteronia</taxon>
    </lineage>
</organism>
<evidence type="ECO:0000259" key="1">
    <source>
        <dbReference type="Pfam" id="PF04937"/>
    </source>
</evidence>
<comment type="caution">
    <text evidence="2">The sequence shown here is derived from an EMBL/GenBank/DDBJ whole genome shotgun (WGS) entry which is preliminary data.</text>
</comment>
<name>A0AAD9XC91_9ROSI</name>
<dbReference type="PANTHER" id="PTHR32166">
    <property type="entry name" value="OSJNBA0013A04.12 PROTEIN"/>
    <property type="match status" value="1"/>
</dbReference>
<dbReference type="SUPFAM" id="SSF53098">
    <property type="entry name" value="Ribonuclease H-like"/>
    <property type="match status" value="1"/>
</dbReference>
<evidence type="ECO:0000313" key="3">
    <source>
        <dbReference type="Proteomes" id="UP001280121"/>
    </source>
</evidence>
<keyword evidence="3" id="KW-1185">Reference proteome</keyword>
<reference evidence="2" key="1">
    <citation type="journal article" date="2023" name="Plant J.">
        <title>Genome sequences and population genomics provide insights into the demographic history, inbreeding, and mutation load of two 'living fossil' tree species of Dipteronia.</title>
        <authorList>
            <person name="Feng Y."/>
            <person name="Comes H.P."/>
            <person name="Chen J."/>
            <person name="Zhu S."/>
            <person name="Lu R."/>
            <person name="Zhang X."/>
            <person name="Li P."/>
            <person name="Qiu J."/>
            <person name="Olsen K.M."/>
            <person name="Qiu Y."/>
        </authorList>
    </citation>
    <scope>NUCLEOTIDE SEQUENCE</scope>
    <source>
        <strain evidence="2">KIB01</strain>
    </source>
</reference>